<organism evidence="7 8">
    <name type="scientific">Blyttiomyces helicus</name>
    <dbReference type="NCBI Taxonomy" id="388810"/>
    <lineage>
        <taxon>Eukaryota</taxon>
        <taxon>Fungi</taxon>
        <taxon>Fungi incertae sedis</taxon>
        <taxon>Chytridiomycota</taxon>
        <taxon>Chytridiomycota incertae sedis</taxon>
        <taxon>Chytridiomycetes</taxon>
        <taxon>Chytridiomycetes incertae sedis</taxon>
        <taxon>Blyttiomyces</taxon>
    </lineage>
</organism>
<evidence type="ECO:0000313" key="8">
    <source>
        <dbReference type="Proteomes" id="UP000269721"/>
    </source>
</evidence>
<dbReference type="GO" id="GO:0016985">
    <property type="term" value="F:mannan endo-1,4-beta-mannosidase activity"/>
    <property type="evidence" value="ECO:0007669"/>
    <property type="project" value="InterPro"/>
</dbReference>
<dbReference type="EMBL" id="KZ998703">
    <property type="protein sequence ID" value="RKO85832.1"/>
    <property type="molecule type" value="Genomic_DNA"/>
</dbReference>
<feature type="signal peptide" evidence="5">
    <location>
        <begin position="1"/>
        <end position="25"/>
    </location>
</feature>
<reference evidence="8" key="1">
    <citation type="journal article" date="2018" name="Nat. Microbiol.">
        <title>Leveraging single-cell genomics to expand the fungal tree of life.</title>
        <authorList>
            <person name="Ahrendt S.R."/>
            <person name="Quandt C.A."/>
            <person name="Ciobanu D."/>
            <person name="Clum A."/>
            <person name="Salamov A."/>
            <person name="Andreopoulos B."/>
            <person name="Cheng J.F."/>
            <person name="Woyke T."/>
            <person name="Pelin A."/>
            <person name="Henrissat B."/>
            <person name="Reynolds N.K."/>
            <person name="Benny G.L."/>
            <person name="Smith M.E."/>
            <person name="James T.Y."/>
            <person name="Grigoriev I.V."/>
        </authorList>
    </citation>
    <scope>NUCLEOTIDE SEQUENCE [LARGE SCALE GENOMIC DNA]</scope>
</reference>
<comment type="caution">
    <text evidence="4">Lacks conserved residue(s) required for the propagation of feature annotation.</text>
</comment>
<evidence type="ECO:0000256" key="4">
    <source>
        <dbReference type="PROSITE-ProRule" id="PRU01100"/>
    </source>
</evidence>
<feature type="non-terminal residue" evidence="7">
    <location>
        <position position="1"/>
    </location>
</feature>
<proteinExistence type="inferred from homology"/>
<evidence type="ECO:0000256" key="2">
    <source>
        <dbReference type="ARBA" id="ARBA00022801"/>
    </source>
</evidence>
<keyword evidence="8" id="KW-1185">Reference proteome</keyword>
<dbReference type="SUPFAM" id="SSF51445">
    <property type="entry name" value="(Trans)glycosidases"/>
    <property type="match status" value="1"/>
</dbReference>
<dbReference type="OrthoDB" id="428177at2759"/>
<dbReference type="Gene3D" id="3.20.20.80">
    <property type="entry name" value="Glycosidases"/>
    <property type="match status" value="1"/>
</dbReference>
<keyword evidence="2" id="KW-0378">Hydrolase</keyword>
<gene>
    <name evidence="7" type="ORF">BDK51DRAFT_21154</name>
</gene>
<dbReference type="PANTHER" id="PTHR40079">
    <property type="entry name" value="MANNAN ENDO-1,4-BETA-MANNOSIDASE E-RELATED"/>
    <property type="match status" value="1"/>
</dbReference>
<dbReference type="PROSITE" id="PS51764">
    <property type="entry name" value="GH26"/>
    <property type="match status" value="1"/>
</dbReference>
<evidence type="ECO:0000256" key="3">
    <source>
        <dbReference type="ARBA" id="ARBA00023295"/>
    </source>
</evidence>
<dbReference type="InterPro" id="IPR017853">
    <property type="entry name" value="GH"/>
</dbReference>
<evidence type="ECO:0000256" key="1">
    <source>
        <dbReference type="ARBA" id="ARBA00007754"/>
    </source>
</evidence>
<dbReference type="GO" id="GO:0006080">
    <property type="term" value="P:substituted mannan metabolic process"/>
    <property type="evidence" value="ECO:0007669"/>
    <property type="project" value="InterPro"/>
</dbReference>
<feature type="chain" id="PRO_5020443428" description="GH26 domain-containing protein" evidence="5">
    <location>
        <begin position="26"/>
        <end position="92"/>
    </location>
</feature>
<dbReference type="InterPro" id="IPR000805">
    <property type="entry name" value="Glyco_hydro_26"/>
</dbReference>
<keyword evidence="5" id="KW-0732">Signal</keyword>
<dbReference type="AlphaFoldDB" id="A0A4P9W275"/>
<keyword evidence="3" id="KW-0326">Glycosidase</keyword>
<dbReference type="Proteomes" id="UP000269721">
    <property type="component" value="Unassembled WGS sequence"/>
</dbReference>
<evidence type="ECO:0000313" key="7">
    <source>
        <dbReference type="EMBL" id="RKO85832.1"/>
    </source>
</evidence>
<evidence type="ECO:0000259" key="6">
    <source>
        <dbReference type="PROSITE" id="PS51764"/>
    </source>
</evidence>
<comment type="similarity">
    <text evidence="1 4">Belongs to the glycosyl hydrolase 26 family.</text>
</comment>
<feature type="domain" description="GH26" evidence="6">
    <location>
        <begin position="1"/>
        <end position="92"/>
    </location>
</feature>
<accession>A0A4P9W275</accession>
<name>A0A4P9W275_9FUNG</name>
<evidence type="ECO:0000256" key="5">
    <source>
        <dbReference type="SAM" id="SignalP"/>
    </source>
</evidence>
<dbReference type="InterPro" id="IPR022790">
    <property type="entry name" value="GH26_dom"/>
</dbReference>
<protein>
    <recommendedName>
        <fullName evidence="6">GH26 domain-containing protein</fullName>
    </recommendedName>
</protein>
<dbReference type="PANTHER" id="PTHR40079:SF4">
    <property type="entry name" value="GH26 DOMAIN-CONTAINING PROTEIN-RELATED"/>
    <property type="match status" value="1"/>
</dbReference>
<sequence>SWNPWGQRPVAFVALWQRLVNAVRAATPAGSVAFIWAPSVGDGYPFPANGFNPFTSSNEFAVLDTNGDGTLDASDDPYTPYYPGAAYVDWVG</sequence>